<evidence type="ECO:0000313" key="1">
    <source>
        <dbReference type="EMBL" id="MFD0752245.1"/>
    </source>
</evidence>
<proteinExistence type="predicted"/>
<reference evidence="2" key="1">
    <citation type="journal article" date="2019" name="Int. J. Syst. Evol. Microbiol.">
        <title>The Global Catalogue of Microorganisms (GCM) 10K type strain sequencing project: providing services to taxonomists for standard genome sequencing and annotation.</title>
        <authorList>
            <consortium name="The Broad Institute Genomics Platform"/>
            <consortium name="The Broad Institute Genome Sequencing Center for Infectious Disease"/>
            <person name="Wu L."/>
            <person name="Ma J."/>
        </authorList>
    </citation>
    <scope>NUCLEOTIDE SEQUENCE [LARGE SCALE GENOMIC DNA]</scope>
    <source>
        <strain evidence="2">CCUG 63418</strain>
    </source>
</reference>
<comment type="caution">
    <text evidence="1">The sequence shown here is derived from an EMBL/GenBank/DDBJ whole genome shotgun (WGS) entry which is preliminary data.</text>
</comment>
<dbReference type="EMBL" id="JBHTHU010000022">
    <property type="protein sequence ID" value="MFD0752245.1"/>
    <property type="molecule type" value="Genomic_DNA"/>
</dbReference>
<dbReference type="RefSeq" id="WP_377102603.1">
    <property type="nucleotide sequence ID" value="NZ_JBHTHU010000022.1"/>
</dbReference>
<keyword evidence="2" id="KW-1185">Reference proteome</keyword>
<dbReference type="Proteomes" id="UP001596958">
    <property type="component" value="Unassembled WGS sequence"/>
</dbReference>
<sequence>MDQDTAEEFLRNYCETYHIADAKGALWKWLVLSCKDDSSLNAHVQTREFTEFYDELNKLISSVYTVYKSELNAIR</sequence>
<evidence type="ECO:0000313" key="2">
    <source>
        <dbReference type="Proteomes" id="UP001596958"/>
    </source>
</evidence>
<name>A0ABW2Z328_9SPHI</name>
<gene>
    <name evidence="1" type="ORF">ACFQZS_18975</name>
</gene>
<protein>
    <submittedName>
        <fullName evidence="1">Uncharacterized protein</fullName>
    </submittedName>
</protein>
<organism evidence="1 2">
    <name type="scientific">Mucilaginibacter calamicampi</name>
    <dbReference type="NCBI Taxonomy" id="1302352"/>
    <lineage>
        <taxon>Bacteria</taxon>
        <taxon>Pseudomonadati</taxon>
        <taxon>Bacteroidota</taxon>
        <taxon>Sphingobacteriia</taxon>
        <taxon>Sphingobacteriales</taxon>
        <taxon>Sphingobacteriaceae</taxon>
        <taxon>Mucilaginibacter</taxon>
    </lineage>
</organism>
<accession>A0ABW2Z328</accession>